<dbReference type="PROSITE" id="PS51722">
    <property type="entry name" value="G_TR_2"/>
    <property type="match status" value="1"/>
</dbReference>
<dbReference type="EMBL" id="PFQK01000058">
    <property type="protein sequence ID" value="PJC81641.1"/>
    <property type="molecule type" value="Genomic_DNA"/>
</dbReference>
<dbReference type="InterPro" id="IPR000640">
    <property type="entry name" value="EFG_V-like"/>
</dbReference>
<dbReference type="InterPro" id="IPR048876">
    <property type="entry name" value="BipA_C"/>
</dbReference>
<evidence type="ECO:0000256" key="1">
    <source>
        <dbReference type="ARBA" id="ARBA00023134"/>
    </source>
</evidence>
<dbReference type="NCBIfam" id="TIGR01394">
    <property type="entry name" value="TypA_BipA"/>
    <property type="match status" value="1"/>
</dbReference>
<keyword evidence="1" id="KW-0342">GTP-binding</keyword>
<gene>
    <name evidence="4" type="primary">typA</name>
    <name evidence="4" type="ORF">CO007_03690</name>
</gene>
<dbReference type="InterPro" id="IPR000795">
    <property type="entry name" value="T_Tr_GTP-bd_dom"/>
</dbReference>
<dbReference type="Pfam" id="PF03144">
    <property type="entry name" value="GTP_EFTU_D2"/>
    <property type="match status" value="1"/>
</dbReference>
<dbReference type="PROSITE" id="PS00301">
    <property type="entry name" value="G_TR_1"/>
    <property type="match status" value="1"/>
</dbReference>
<protein>
    <recommendedName>
        <fullName evidence="2">50S ribosomal subunit assembly factor BipA</fullName>
    </recommendedName>
</protein>
<dbReference type="GO" id="GO:1990904">
    <property type="term" value="C:ribonucleoprotein complex"/>
    <property type="evidence" value="ECO:0007669"/>
    <property type="project" value="TreeGrafter"/>
</dbReference>
<dbReference type="InterPro" id="IPR047041">
    <property type="entry name" value="BipA_GTP-bd_dom"/>
</dbReference>
<dbReference type="SUPFAM" id="SSF52540">
    <property type="entry name" value="P-loop containing nucleoside triphosphate hydrolases"/>
    <property type="match status" value="1"/>
</dbReference>
<dbReference type="InterPro" id="IPR042116">
    <property type="entry name" value="TypA/BipA_C"/>
</dbReference>
<dbReference type="GO" id="GO:0005829">
    <property type="term" value="C:cytosol"/>
    <property type="evidence" value="ECO:0007669"/>
    <property type="project" value="TreeGrafter"/>
</dbReference>
<dbReference type="SUPFAM" id="SSF50447">
    <property type="entry name" value="Translation proteins"/>
    <property type="match status" value="1"/>
</dbReference>
<evidence type="ECO:0000259" key="3">
    <source>
        <dbReference type="PROSITE" id="PS51722"/>
    </source>
</evidence>
<dbReference type="PRINTS" id="PR00315">
    <property type="entry name" value="ELONGATNFCT"/>
</dbReference>
<dbReference type="Proteomes" id="UP000229370">
    <property type="component" value="Unassembled WGS sequence"/>
</dbReference>
<evidence type="ECO:0000256" key="2">
    <source>
        <dbReference type="ARBA" id="ARBA00035722"/>
    </source>
</evidence>
<dbReference type="GO" id="GO:0005525">
    <property type="term" value="F:GTP binding"/>
    <property type="evidence" value="ECO:0007669"/>
    <property type="project" value="UniProtKB-KW"/>
</dbReference>
<proteinExistence type="predicted"/>
<dbReference type="CDD" id="cd01891">
    <property type="entry name" value="TypA_BipA"/>
    <property type="match status" value="1"/>
</dbReference>
<organism evidence="4 5">
    <name type="scientific">Candidatus Roizmanbacteria bacterium CG_4_8_14_3_um_filter_36_10</name>
    <dbReference type="NCBI Taxonomy" id="1974834"/>
    <lineage>
        <taxon>Bacteria</taxon>
        <taxon>Candidatus Roizmaniibacteriota</taxon>
    </lineage>
</organism>
<keyword evidence="1" id="KW-0547">Nucleotide-binding</keyword>
<dbReference type="GO" id="GO:0003924">
    <property type="term" value="F:GTPase activity"/>
    <property type="evidence" value="ECO:0007669"/>
    <property type="project" value="InterPro"/>
</dbReference>
<dbReference type="InterPro" id="IPR035647">
    <property type="entry name" value="EFG_III/V"/>
</dbReference>
<dbReference type="NCBIfam" id="TIGR00231">
    <property type="entry name" value="small_GTP"/>
    <property type="match status" value="1"/>
</dbReference>
<comment type="caution">
    <text evidence="4">The sequence shown here is derived from an EMBL/GenBank/DDBJ whole genome shotgun (WGS) entry which is preliminary data.</text>
</comment>
<dbReference type="InterPro" id="IPR005225">
    <property type="entry name" value="Small_GTP-bd"/>
</dbReference>
<dbReference type="Pfam" id="PF00679">
    <property type="entry name" value="EFG_C"/>
    <property type="match status" value="1"/>
</dbReference>
<dbReference type="PANTHER" id="PTHR42908">
    <property type="entry name" value="TRANSLATION ELONGATION FACTOR-RELATED"/>
    <property type="match status" value="1"/>
</dbReference>
<dbReference type="InterPro" id="IPR004161">
    <property type="entry name" value="EFTu-like_2"/>
</dbReference>
<accession>A0A2M8GM72</accession>
<dbReference type="CDD" id="cd03691">
    <property type="entry name" value="BipA_TypA_II"/>
    <property type="match status" value="1"/>
</dbReference>
<sequence>MPIKNVAIIAHVDHGKTTLVDAMLKQTHTFRDNQKEMSETLIMDSNDLEKEKGITILAKNTAIFYRDTKINIIDTPGHADFAGEVERTINMASAAILLVDAAEGPLPQTKFVLKKALQSGLKIILVINKIDKKDASPKNTVKEVENLFLELASNASSLQFTTLYAVGRDGKVFYRLPTHYSSQLPGDLTPLFDTILKEVPDAVVNSEKPFQMLISTLDYDNYVGKLCIGRVSQGCLNKNQLITLVDGDKIIGAYKAQKLYTFEGLEKKEVEQVSAGDIVAIAGIAKLTIGQTVTHPDFPVSLPKINVEEPTIKVTIGPNTSPLAGLEGNLGSSRQIKERLLKEKETNLGLKIESDLEGANFIVHGRGELHLAILIETMRREGFELQVSKPQVIYKTINGVLSEPYEEVTVDIEKKFLGSISEEFGKRKGDLLDMKTENNGYNIRLKYKISENNLLGIRSSLLNKTRGTVVLNSYFLGYFPKGLKIDSVRNGALIAVKPGLSMTYGLVNAQDRGNLFVGPGDDIYEGMVVGVANRDKDIEINVCKEKKLTNNRSKGEGTSIPLIPASALSLEQALDFINDDEILEVTPKTIRIRKKILSLVKRRVEYRRNKISDAQQDI</sequence>
<evidence type="ECO:0000313" key="4">
    <source>
        <dbReference type="EMBL" id="PJC81641.1"/>
    </source>
</evidence>
<dbReference type="Gene3D" id="2.40.50.250">
    <property type="entry name" value="bipa protein"/>
    <property type="match status" value="1"/>
</dbReference>
<dbReference type="Gene3D" id="2.40.30.10">
    <property type="entry name" value="Translation factors"/>
    <property type="match status" value="1"/>
</dbReference>
<dbReference type="Pfam" id="PF21018">
    <property type="entry name" value="BipA_C"/>
    <property type="match status" value="1"/>
</dbReference>
<dbReference type="Gene3D" id="3.30.70.240">
    <property type="match status" value="1"/>
</dbReference>
<dbReference type="InterPro" id="IPR006298">
    <property type="entry name" value="BipA"/>
</dbReference>
<feature type="domain" description="Tr-type G" evidence="3">
    <location>
        <begin position="1"/>
        <end position="203"/>
    </location>
</feature>
<reference evidence="5" key="1">
    <citation type="submission" date="2017-09" db="EMBL/GenBank/DDBJ databases">
        <title>Depth-based differentiation of microbial function through sediment-hosted aquifers and enrichment of novel symbionts in the deep terrestrial subsurface.</title>
        <authorList>
            <person name="Probst A.J."/>
            <person name="Ladd B."/>
            <person name="Jarett J.K."/>
            <person name="Geller-Mcgrath D.E."/>
            <person name="Sieber C.M.K."/>
            <person name="Emerson J.B."/>
            <person name="Anantharaman K."/>
            <person name="Thomas B.C."/>
            <person name="Malmstrom R."/>
            <person name="Stieglmeier M."/>
            <person name="Klingl A."/>
            <person name="Woyke T."/>
            <person name="Ryan C.M."/>
            <person name="Banfield J.F."/>
        </authorList>
    </citation>
    <scope>NUCLEOTIDE SEQUENCE [LARGE SCALE GENOMIC DNA]</scope>
</reference>
<dbReference type="Gene3D" id="3.40.50.300">
    <property type="entry name" value="P-loop containing nucleotide triphosphate hydrolases"/>
    <property type="match status" value="1"/>
</dbReference>
<dbReference type="AlphaFoldDB" id="A0A2M8GM72"/>
<evidence type="ECO:0000313" key="5">
    <source>
        <dbReference type="Proteomes" id="UP000229370"/>
    </source>
</evidence>
<dbReference type="Pfam" id="PF00009">
    <property type="entry name" value="GTP_EFTU"/>
    <property type="match status" value="1"/>
</dbReference>
<dbReference type="Gene3D" id="3.30.70.870">
    <property type="entry name" value="Elongation Factor G (Translational Gtpase), domain 3"/>
    <property type="match status" value="1"/>
</dbReference>
<dbReference type="PANTHER" id="PTHR42908:SF8">
    <property type="entry name" value="TR-TYPE G DOMAIN-CONTAINING PROTEIN"/>
    <property type="match status" value="1"/>
</dbReference>
<dbReference type="SUPFAM" id="SSF54980">
    <property type="entry name" value="EF-G C-terminal domain-like"/>
    <property type="match status" value="2"/>
</dbReference>
<dbReference type="InterPro" id="IPR047042">
    <property type="entry name" value="BipA_II"/>
</dbReference>
<dbReference type="InterPro" id="IPR027417">
    <property type="entry name" value="P-loop_NTPase"/>
</dbReference>
<dbReference type="InterPro" id="IPR031157">
    <property type="entry name" value="G_TR_CS"/>
</dbReference>
<dbReference type="InterPro" id="IPR009000">
    <property type="entry name" value="Transl_B-barrel_sf"/>
</dbReference>
<name>A0A2M8GM72_9BACT</name>